<dbReference type="GO" id="GO:1904262">
    <property type="term" value="P:negative regulation of TORC1 signaling"/>
    <property type="evidence" value="ECO:0007669"/>
    <property type="project" value="TreeGrafter"/>
</dbReference>
<protein>
    <submittedName>
        <fullName evidence="2">KICSTOR complex protein C12orf66 homolog isoform X4</fullName>
    </submittedName>
</protein>
<dbReference type="Proteomes" id="UP000504631">
    <property type="component" value="Unplaced"/>
</dbReference>
<dbReference type="RefSeq" id="XP_033345124.1">
    <property type="nucleotide sequence ID" value="XM_033489233.1"/>
</dbReference>
<dbReference type="InterPro" id="IPR018544">
    <property type="entry name" value="KICS_2"/>
</dbReference>
<evidence type="ECO:0000313" key="2">
    <source>
        <dbReference type="RefSeq" id="XP_033345124.1"/>
    </source>
</evidence>
<accession>A0A6J3JYB9</accession>
<keyword evidence="1" id="KW-1185">Reference proteome</keyword>
<proteinExistence type="predicted"/>
<dbReference type="Pfam" id="PF09404">
    <property type="entry name" value="C12orf66_like"/>
    <property type="match status" value="2"/>
</dbReference>
<dbReference type="GO" id="GO:0061462">
    <property type="term" value="P:protein localization to lysosome"/>
    <property type="evidence" value="ECO:0007669"/>
    <property type="project" value="TreeGrafter"/>
</dbReference>
<dbReference type="GO" id="GO:0034198">
    <property type="term" value="P:cellular response to amino acid starvation"/>
    <property type="evidence" value="ECO:0007669"/>
    <property type="project" value="TreeGrafter"/>
</dbReference>
<evidence type="ECO:0000313" key="1">
    <source>
        <dbReference type="Proteomes" id="UP000504631"/>
    </source>
</evidence>
<sequence>MDHEEEFLNTFFAQVAQLCTDKAKELVEKERGSCRQTQMGPWGMLLMHLPQIAVAEHSYADLGFLHTKNKGFLRKDNSLRTVYESLKSDLKRVEEMTRGTNSIGATVAEVSNQLCQYITAKIQLIDFYEKMYNMSINSKTMKYQELLQCIEGIVEIHSLSCSHLALTAIKASLTHALISLECEILVQLTKAQVELQHWRFLSTLMALYGAQTRMSAWERTLQSKESWKLGFSASFLKANQQPALYQCQQASPGEMRSIMSKQNVDYYHKIQSFQRKHDVLAVLIIFDSRGVEDAGLGYRHPRREPNTSEQFPVVLSCPSVFVQKPSIHLDNIQKRIKERHTELLAMDKIIYYKNVKDICTYAMYNTDPRMTLVTVSENGKQKDKEAHIASFMTDLCVQIRCNKIYESLKLSK</sequence>
<dbReference type="GeneID" id="117231124"/>
<reference evidence="2" key="1">
    <citation type="submission" date="2025-08" db="UniProtKB">
        <authorList>
            <consortium name="RefSeq"/>
        </authorList>
    </citation>
    <scope>IDENTIFICATION</scope>
    <source>
        <tissue evidence="2">Muscle</tissue>
    </source>
</reference>
<dbReference type="Gene3D" id="1.10.3450.30">
    <property type="match status" value="1"/>
</dbReference>
<dbReference type="SUPFAM" id="SSF158548">
    <property type="entry name" value="FLJ32549 domain-like"/>
    <property type="match status" value="1"/>
</dbReference>
<organism evidence="1 2">
    <name type="scientific">Bombus vosnesenskii</name>
    <dbReference type="NCBI Taxonomy" id="207650"/>
    <lineage>
        <taxon>Eukaryota</taxon>
        <taxon>Metazoa</taxon>
        <taxon>Ecdysozoa</taxon>
        <taxon>Arthropoda</taxon>
        <taxon>Hexapoda</taxon>
        <taxon>Insecta</taxon>
        <taxon>Pterygota</taxon>
        <taxon>Neoptera</taxon>
        <taxon>Endopterygota</taxon>
        <taxon>Hymenoptera</taxon>
        <taxon>Apocrita</taxon>
        <taxon>Aculeata</taxon>
        <taxon>Apoidea</taxon>
        <taxon>Anthophila</taxon>
        <taxon>Apidae</taxon>
        <taxon>Bombus</taxon>
        <taxon>Pyrobombus</taxon>
    </lineage>
</organism>
<dbReference type="InterPro" id="IPR038060">
    <property type="entry name" value="C12orf66-like_central_sf"/>
</dbReference>
<gene>
    <name evidence="2" type="primary">LOC117231124</name>
</gene>
<dbReference type="GO" id="GO:0042149">
    <property type="term" value="P:cellular response to glucose starvation"/>
    <property type="evidence" value="ECO:0007669"/>
    <property type="project" value="TreeGrafter"/>
</dbReference>
<dbReference type="Gene3D" id="3.30.450.240">
    <property type="match status" value="1"/>
</dbReference>
<name>A0A6J3JYB9_9HYME</name>
<dbReference type="PANTHER" id="PTHR31581">
    <property type="entry name" value="KICSTOR COMPLEX PROTEIN C12ORF66"/>
    <property type="match status" value="1"/>
</dbReference>
<dbReference type="SUPFAM" id="SSF160651">
    <property type="entry name" value="FLJ32549 C-terminal domain-like"/>
    <property type="match status" value="1"/>
</dbReference>
<dbReference type="PANTHER" id="PTHR31581:SF1">
    <property type="entry name" value="KICSTOR SUBUNIT 2"/>
    <property type="match status" value="1"/>
</dbReference>
<dbReference type="AlphaFoldDB" id="A0A6J3JYB9"/>